<evidence type="ECO:0000256" key="3">
    <source>
        <dbReference type="ARBA" id="ARBA00022475"/>
    </source>
</evidence>
<dbReference type="NCBIfam" id="TIGR00698">
    <property type="entry name" value="YeiH family putative sulfate export transporter"/>
    <property type="match status" value="1"/>
</dbReference>
<dbReference type="Proteomes" id="UP000070224">
    <property type="component" value="Unassembled WGS sequence"/>
</dbReference>
<feature type="transmembrane region" description="Helical" evidence="7">
    <location>
        <begin position="155"/>
        <end position="175"/>
    </location>
</feature>
<comment type="caution">
    <text evidence="8">The sequence shown here is derived from an EMBL/GenBank/DDBJ whole genome shotgun (WGS) entry which is preliminary data.</text>
</comment>
<protein>
    <submittedName>
        <fullName evidence="8">Uncharacterized protein</fullName>
    </submittedName>
</protein>
<sequence>MKALPRGTIHGLLFLVVLTLLVHALSLVPFLHDLRLSPMVLGVIVGMILANTVRSQFPESWDGGLKIASKQILRAGIVLYGFRLSFDTLLAVGGGAILIDVIIVAGTLILGNYLGRALGLDKDERLLISSGSAICGAAAVLATEPVVGAKPHKTVVAVATVVLFGTLSMFGYPLLYRAGLLDALSPQAVGVYTGSTIHEVAHVVGAGAAMTPDTHSSSVDIAGIATMTKMLRVLMLAPVLMILGYIMRRGSADNATSGKIQVPWFAFYFLIAIGINTLLGMGAEHIGRVAAYHQLTHIIEVIDGFMLAMAMTAIGLDATFAKFRQSGAKAFLLALGLYVWLVGGGYILARLLA</sequence>
<dbReference type="AlphaFoldDB" id="A0A134BDJ3"/>
<dbReference type="OrthoDB" id="9811391at2"/>
<keyword evidence="4 7" id="KW-0812">Transmembrane</keyword>
<comment type="subcellular location">
    <subcellularLocation>
        <location evidence="1">Cell membrane</location>
        <topology evidence="1">Multi-pass membrane protein</topology>
    </subcellularLocation>
</comment>
<accession>A0A134BDJ3</accession>
<evidence type="ECO:0000256" key="2">
    <source>
        <dbReference type="ARBA" id="ARBA00007977"/>
    </source>
</evidence>
<feature type="transmembrane region" description="Helical" evidence="7">
    <location>
        <begin position="328"/>
        <end position="349"/>
    </location>
</feature>
<evidence type="ECO:0000313" key="8">
    <source>
        <dbReference type="EMBL" id="KXB77979.1"/>
    </source>
</evidence>
<evidence type="ECO:0000256" key="7">
    <source>
        <dbReference type="SAM" id="Phobius"/>
    </source>
</evidence>
<feature type="transmembrane region" description="Helical" evidence="7">
    <location>
        <begin position="262"/>
        <end position="283"/>
    </location>
</feature>
<evidence type="ECO:0000256" key="4">
    <source>
        <dbReference type="ARBA" id="ARBA00022692"/>
    </source>
</evidence>
<dbReference type="PANTHER" id="PTHR30106:SF2">
    <property type="entry name" value="UPF0324 INNER MEMBRANE PROTEIN YEIH"/>
    <property type="match status" value="1"/>
</dbReference>
<proteinExistence type="inferred from homology"/>
<dbReference type="RefSeq" id="WP_060934881.1">
    <property type="nucleotide sequence ID" value="NZ_KQ960414.1"/>
</dbReference>
<dbReference type="PANTHER" id="PTHR30106">
    <property type="entry name" value="INNER MEMBRANE PROTEIN YEIH-RELATED"/>
    <property type="match status" value="1"/>
</dbReference>
<keyword evidence="5 7" id="KW-1133">Transmembrane helix</keyword>
<feature type="transmembrane region" description="Helical" evidence="7">
    <location>
        <begin position="295"/>
        <end position="316"/>
    </location>
</feature>
<dbReference type="GO" id="GO:0005886">
    <property type="term" value="C:plasma membrane"/>
    <property type="evidence" value="ECO:0007669"/>
    <property type="project" value="UniProtKB-SubCell"/>
</dbReference>
<name>A0A134BDJ3_9PORP</name>
<feature type="transmembrane region" description="Helical" evidence="7">
    <location>
        <begin position="126"/>
        <end position="143"/>
    </location>
</feature>
<feature type="transmembrane region" description="Helical" evidence="7">
    <location>
        <begin position="88"/>
        <end position="114"/>
    </location>
</feature>
<keyword evidence="9" id="KW-1185">Reference proteome</keyword>
<gene>
    <name evidence="8" type="ORF">HMPREF3185_00322</name>
</gene>
<dbReference type="Pfam" id="PF03601">
    <property type="entry name" value="Cons_hypoth698"/>
    <property type="match status" value="1"/>
</dbReference>
<evidence type="ECO:0000256" key="5">
    <source>
        <dbReference type="ARBA" id="ARBA00022989"/>
    </source>
</evidence>
<feature type="transmembrane region" description="Helical" evidence="7">
    <location>
        <begin position="12"/>
        <end position="30"/>
    </location>
</feature>
<dbReference type="InterPro" id="IPR018383">
    <property type="entry name" value="UPF0324_pro"/>
</dbReference>
<feature type="transmembrane region" description="Helical" evidence="7">
    <location>
        <begin position="230"/>
        <end position="247"/>
    </location>
</feature>
<evidence type="ECO:0000256" key="6">
    <source>
        <dbReference type="ARBA" id="ARBA00023136"/>
    </source>
</evidence>
<comment type="similarity">
    <text evidence="2">Belongs to the UPF0324 family.</text>
</comment>
<evidence type="ECO:0000313" key="9">
    <source>
        <dbReference type="Proteomes" id="UP000070224"/>
    </source>
</evidence>
<dbReference type="PATRIC" id="fig|322095.3.peg.318"/>
<dbReference type="InterPro" id="IPR004630">
    <property type="entry name" value="UPF0324_YeiH-like"/>
</dbReference>
<reference evidence="9" key="1">
    <citation type="submission" date="2016-01" db="EMBL/GenBank/DDBJ databases">
        <authorList>
            <person name="Mitreva M."/>
            <person name="Pepin K.H."/>
            <person name="Mihindukulasuriya K.A."/>
            <person name="Fulton R."/>
            <person name="Fronick C."/>
            <person name="O'Laughlin M."/>
            <person name="Miner T."/>
            <person name="Herter B."/>
            <person name="Rosa B.A."/>
            <person name="Cordes M."/>
            <person name="Tomlinson C."/>
            <person name="Wollam A."/>
            <person name="Palsikar V.B."/>
            <person name="Mardis E.R."/>
            <person name="Wilson R.K."/>
        </authorList>
    </citation>
    <scope>NUCLEOTIDE SEQUENCE [LARGE SCALE GENOMIC DNA]</scope>
    <source>
        <strain evidence="9">KA00683</strain>
    </source>
</reference>
<organism evidence="8 9">
    <name type="scientific">Porphyromonas somerae</name>
    <dbReference type="NCBI Taxonomy" id="322095"/>
    <lineage>
        <taxon>Bacteria</taxon>
        <taxon>Pseudomonadati</taxon>
        <taxon>Bacteroidota</taxon>
        <taxon>Bacteroidia</taxon>
        <taxon>Bacteroidales</taxon>
        <taxon>Porphyromonadaceae</taxon>
        <taxon>Porphyromonas</taxon>
    </lineage>
</organism>
<dbReference type="EMBL" id="LSDK01000021">
    <property type="protein sequence ID" value="KXB77979.1"/>
    <property type="molecule type" value="Genomic_DNA"/>
</dbReference>
<keyword evidence="6 7" id="KW-0472">Membrane</keyword>
<evidence type="ECO:0000256" key="1">
    <source>
        <dbReference type="ARBA" id="ARBA00004651"/>
    </source>
</evidence>
<keyword evidence="3" id="KW-1003">Cell membrane</keyword>